<dbReference type="EMBL" id="MDDG01000013">
    <property type="protein sequence ID" value="OQE35475.1"/>
    <property type="molecule type" value="Genomic_DNA"/>
</dbReference>
<protein>
    <submittedName>
        <fullName evidence="4">Uncharacterized protein</fullName>
    </submittedName>
</protein>
<dbReference type="InterPro" id="IPR056186">
    <property type="entry name" value="PDZ_CPAF-rel"/>
</dbReference>
<organism evidence="4 5">
    <name type="scientific">Penicillium coprophilum</name>
    <dbReference type="NCBI Taxonomy" id="36646"/>
    <lineage>
        <taxon>Eukaryota</taxon>
        <taxon>Fungi</taxon>
        <taxon>Dikarya</taxon>
        <taxon>Ascomycota</taxon>
        <taxon>Pezizomycotina</taxon>
        <taxon>Eurotiomycetes</taxon>
        <taxon>Eurotiomycetidae</taxon>
        <taxon>Eurotiales</taxon>
        <taxon>Aspergillaceae</taxon>
        <taxon>Penicillium</taxon>
    </lineage>
</organism>
<dbReference type="InterPro" id="IPR005151">
    <property type="entry name" value="Tail-specific_protease"/>
</dbReference>
<dbReference type="Pfam" id="PF23658">
    <property type="entry name" value="PDZ_CPAF_rel"/>
    <property type="match status" value="1"/>
</dbReference>
<dbReference type="SUPFAM" id="SSF52096">
    <property type="entry name" value="ClpP/crotonase"/>
    <property type="match status" value="1"/>
</dbReference>
<gene>
    <name evidence="4" type="ORF">PENCOP_c013G07600</name>
</gene>
<feature type="chain" id="PRO_5012483811" evidence="1">
    <location>
        <begin position="19"/>
        <end position="712"/>
    </location>
</feature>
<dbReference type="PANTHER" id="PTHR37049:SF4">
    <property type="entry name" value="RHODANESE DOMAIN-CONTAINING PROTEIN"/>
    <property type="match status" value="1"/>
</dbReference>
<dbReference type="STRING" id="36646.A0A1V6UAG4"/>
<dbReference type="Proteomes" id="UP000191500">
    <property type="component" value="Unassembled WGS sequence"/>
</dbReference>
<evidence type="ECO:0000313" key="5">
    <source>
        <dbReference type="Proteomes" id="UP000191500"/>
    </source>
</evidence>
<name>A0A1V6UAG4_9EURO</name>
<sequence>MWFSLLLALAATLPATEATISKSAGSSIQGGFCAEIRSLHGNNASTLPIPGKLAYHCLQSLPFRADLGVSFINELTKYVQFHSTLEILKNPPRGYLSPPTDILGGLENISQRATNGEYRNQFEFDTDISRVIQSANDGHFFASFCSTSIFSFKIPISLVSISADGVQMPQIYTYNDAEVLKTHRYSVSPLVSIDGTQTSEFVEKLASSRPFQDPDARYNSLFASPSSTVPMAGAGPSFIYESGLWPGAPTYHLEFANGTKYFVDTIATIASDLYAANFASESSLFKAACLPTAGSPMASSSRQQSARLPPEGTSFGYPEAILHHPYNLIAGSYLSEDDLQDIAVLSVFTFQTSEAYGGQALPHNSTRDFSRVALDFLKKASVDGKKRILIDLSGNSGGDLTAGFNLFRLFFPDVPIYTATRFRSHEAASLIGQTFQQLTPLEENIYSRNPLAYQVAVSPDQARRFASWSDFYGPYKILEMNSSNLFASFNMTERSQDNDPISGYGTVPLQPSRRLFAAEDILMVTDGLCASTCALFVEHMKEQGVRSIVFGGRPRLGPMQAVGGVKGGQSAGVRPISHLVTTGLELAIRALNTSTPLLTKDQVAAYRRVTPIPVEEFPLQMHGGVVNLRNQYREGDDITPLQFVYKAADCRLFYQAENYLDSTTVWINAARAALGGYHCVNGSEEMHEDGHNELSHGSSGLCLWPWPAGVVD</sequence>
<keyword evidence="1" id="KW-0732">Signal</keyword>
<dbReference type="AlphaFoldDB" id="A0A1V6UAG4"/>
<dbReference type="InterPro" id="IPR052766">
    <property type="entry name" value="S41A_metabolite_peptidase"/>
</dbReference>
<dbReference type="GO" id="GO:0006508">
    <property type="term" value="P:proteolysis"/>
    <property type="evidence" value="ECO:0007669"/>
    <property type="project" value="InterPro"/>
</dbReference>
<keyword evidence="5" id="KW-1185">Reference proteome</keyword>
<feature type="domain" description="CPAF-like PDZ" evidence="3">
    <location>
        <begin position="151"/>
        <end position="272"/>
    </location>
</feature>
<accession>A0A1V6UAG4</accession>
<dbReference type="GO" id="GO:0008236">
    <property type="term" value="F:serine-type peptidase activity"/>
    <property type="evidence" value="ECO:0007669"/>
    <property type="project" value="InterPro"/>
</dbReference>
<feature type="signal peptide" evidence="1">
    <location>
        <begin position="1"/>
        <end position="18"/>
    </location>
</feature>
<evidence type="ECO:0000313" key="4">
    <source>
        <dbReference type="EMBL" id="OQE35475.1"/>
    </source>
</evidence>
<evidence type="ECO:0000256" key="1">
    <source>
        <dbReference type="SAM" id="SignalP"/>
    </source>
</evidence>
<reference evidence="5" key="1">
    <citation type="journal article" date="2017" name="Nat. Microbiol.">
        <title>Global analysis of biosynthetic gene clusters reveals vast potential of secondary metabolite production in Penicillium species.</title>
        <authorList>
            <person name="Nielsen J.C."/>
            <person name="Grijseels S."/>
            <person name="Prigent S."/>
            <person name="Ji B."/>
            <person name="Dainat J."/>
            <person name="Nielsen K.F."/>
            <person name="Frisvad J.C."/>
            <person name="Workman M."/>
            <person name="Nielsen J."/>
        </authorList>
    </citation>
    <scope>NUCLEOTIDE SEQUENCE [LARGE SCALE GENOMIC DNA]</scope>
    <source>
        <strain evidence="5">IBT 31321</strain>
    </source>
</reference>
<dbReference type="Gene3D" id="3.90.226.10">
    <property type="entry name" value="2-enoyl-CoA Hydratase, Chain A, domain 1"/>
    <property type="match status" value="1"/>
</dbReference>
<dbReference type="Pfam" id="PF03572">
    <property type="entry name" value="Peptidase_S41"/>
    <property type="match status" value="1"/>
</dbReference>
<dbReference type="PANTHER" id="PTHR37049">
    <property type="entry name" value="PEPTIDASE S41 FAMILY PROTEIN"/>
    <property type="match status" value="1"/>
</dbReference>
<evidence type="ECO:0000259" key="3">
    <source>
        <dbReference type="Pfam" id="PF23658"/>
    </source>
</evidence>
<feature type="domain" description="Tail specific protease" evidence="2">
    <location>
        <begin position="352"/>
        <end position="548"/>
    </location>
</feature>
<comment type="caution">
    <text evidence="4">The sequence shown here is derived from an EMBL/GenBank/DDBJ whole genome shotgun (WGS) entry which is preliminary data.</text>
</comment>
<proteinExistence type="predicted"/>
<dbReference type="InterPro" id="IPR029045">
    <property type="entry name" value="ClpP/crotonase-like_dom_sf"/>
</dbReference>
<evidence type="ECO:0000259" key="2">
    <source>
        <dbReference type="Pfam" id="PF03572"/>
    </source>
</evidence>